<keyword evidence="1" id="KW-0472">Membrane</keyword>
<accession>A0ABT5FI36</accession>
<evidence type="ECO:0000313" key="3">
    <source>
        <dbReference type="Proteomes" id="UP001528411"/>
    </source>
</evidence>
<reference evidence="2 3" key="1">
    <citation type="submission" date="2023-01" db="EMBL/GenBank/DDBJ databases">
        <title>Psychrosphaera sp. nov., isolated from marine algae.</title>
        <authorList>
            <person name="Bayburt H."/>
            <person name="Choi B.J."/>
            <person name="Kim J.M."/>
            <person name="Choi D.G."/>
            <person name="Jeon C.O."/>
        </authorList>
    </citation>
    <scope>NUCLEOTIDE SEQUENCE [LARGE SCALE GENOMIC DNA]</scope>
    <source>
        <strain evidence="2 3">G1-22</strain>
    </source>
</reference>
<evidence type="ECO:0008006" key="4">
    <source>
        <dbReference type="Google" id="ProtNLM"/>
    </source>
</evidence>
<protein>
    <recommendedName>
        <fullName evidence="4">Signal transduction histidine kinase dimerisation/phosphoacceptor domain-containing protein</fullName>
    </recommendedName>
</protein>
<evidence type="ECO:0000313" key="2">
    <source>
        <dbReference type="EMBL" id="MDC2890856.1"/>
    </source>
</evidence>
<keyword evidence="3" id="KW-1185">Reference proteome</keyword>
<feature type="transmembrane region" description="Helical" evidence="1">
    <location>
        <begin position="141"/>
        <end position="159"/>
    </location>
</feature>
<comment type="caution">
    <text evidence="2">The sequence shown here is derived from an EMBL/GenBank/DDBJ whole genome shotgun (WGS) entry which is preliminary data.</text>
</comment>
<name>A0ABT5FI36_9GAMM</name>
<evidence type="ECO:0000256" key="1">
    <source>
        <dbReference type="SAM" id="Phobius"/>
    </source>
</evidence>
<sequence>MRRLFFSLYIVITLGLLIINWASEYVWQELQSTQQSLKNKELNALAQLAAGNIKLVSEYSPSEQLARLNQSEFAAYSQHSIDDFAFAPSQMAQLKAGQAVHLFDQQGLLVVYVVATLPTIYKIDITGDYALDNQNPLSTSFLLTFISYTLLAGLILIWTRPLWTDINKLTRLTEQFSSDTTALSNPLSSRSVVYPLGKTLSRMSHTIVELISLQKQMTHAISHDIRTPSLVSSFR</sequence>
<gene>
    <name evidence="2" type="ORF">PN838_21555</name>
</gene>
<proteinExistence type="predicted"/>
<keyword evidence="1" id="KW-0812">Transmembrane</keyword>
<dbReference type="EMBL" id="JAQOMS010000002">
    <property type="protein sequence ID" value="MDC2890856.1"/>
    <property type="molecule type" value="Genomic_DNA"/>
</dbReference>
<dbReference type="Proteomes" id="UP001528411">
    <property type="component" value="Unassembled WGS sequence"/>
</dbReference>
<keyword evidence="1" id="KW-1133">Transmembrane helix</keyword>
<feature type="transmembrane region" description="Helical" evidence="1">
    <location>
        <begin position="6"/>
        <end position="27"/>
    </location>
</feature>
<organism evidence="2 3">
    <name type="scientific">Psychrosphaera algicola</name>
    <dbReference type="NCBI Taxonomy" id="3023714"/>
    <lineage>
        <taxon>Bacteria</taxon>
        <taxon>Pseudomonadati</taxon>
        <taxon>Pseudomonadota</taxon>
        <taxon>Gammaproteobacteria</taxon>
        <taxon>Alteromonadales</taxon>
        <taxon>Pseudoalteromonadaceae</taxon>
        <taxon>Psychrosphaera</taxon>
    </lineage>
</organism>
<dbReference type="RefSeq" id="WP_272181935.1">
    <property type="nucleotide sequence ID" value="NZ_JAQOMS010000002.1"/>
</dbReference>